<dbReference type="Pfam" id="PF03810">
    <property type="entry name" value="IBN_N"/>
    <property type="match status" value="1"/>
</dbReference>
<evidence type="ECO:0000313" key="4">
    <source>
        <dbReference type="EMBL" id="ROT42724.1"/>
    </source>
</evidence>
<keyword evidence="5" id="KW-1185">Reference proteome</keyword>
<organism evidence="4 5">
    <name type="scientific">Sodiomyces alkalinus (strain CBS 110278 / VKM F-3762 / F11)</name>
    <name type="common">Alkaliphilic filamentous fungus</name>
    <dbReference type="NCBI Taxonomy" id="1314773"/>
    <lineage>
        <taxon>Eukaryota</taxon>
        <taxon>Fungi</taxon>
        <taxon>Dikarya</taxon>
        <taxon>Ascomycota</taxon>
        <taxon>Pezizomycotina</taxon>
        <taxon>Sordariomycetes</taxon>
        <taxon>Hypocreomycetidae</taxon>
        <taxon>Glomerellales</taxon>
        <taxon>Plectosphaerellaceae</taxon>
        <taxon>Sodiomyces</taxon>
    </lineage>
</organism>
<reference evidence="4 5" key="1">
    <citation type="journal article" date="2018" name="Mol. Ecol.">
        <title>The obligate alkalophilic soda-lake fungus Sodiomyces alkalinus has shifted to a protein diet.</title>
        <authorList>
            <person name="Grum-Grzhimaylo A.A."/>
            <person name="Falkoski D.L."/>
            <person name="van den Heuvel J."/>
            <person name="Valero-Jimenez C.A."/>
            <person name="Min B."/>
            <person name="Choi I.G."/>
            <person name="Lipzen A."/>
            <person name="Daum C.G."/>
            <person name="Aanen D.K."/>
            <person name="Tsang A."/>
            <person name="Henrissat B."/>
            <person name="Bilanenko E.N."/>
            <person name="de Vries R.P."/>
            <person name="van Kan J.A.L."/>
            <person name="Grigoriev I.V."/>
            <person name="Debets A.J.M."/>
        </authorList>
    </citation>
    <scope>NUCLEOTIDE SEQUENCE [LARGE SCALE GENOMIC DNA]</scope>
    <source>
        <strain evidence="4 5">F11</strain>
    </source>
</reference>
<dbReference type="GO" id="GO:0042565">
    <property type="term" value="C:RNA nuclear export complex"/>
    <property type="evidence" value="ECO:0007669"/>
    <property type="project" value="TreeGrafter"/>
</dbReference>
<protein>
    <submittedName>
        <fullName evidence="4">MSN5 protein</fullName>
    </submittedName>
</protein>
<feature type="domain" description="Importin N-terminal" evidence="3">
    <location>
        <begin position="47"/>
        <end position="133"/>
    </location>
</feature>
<dbReference type="GeneID" id="39578765"/>
<dbReference type="AlphaFoldDB" id="A0A3N2Q7I0"/>
<proteinExistence type="inferred from homology"/>
<dbReference type="GO" id="GO:0005634">
    <property type="term" value="C:nucleus"/>
    <property type="evidence" value="ECO:0007669"/>
    <property type="project" value="TreeGrafter"/>
</dbReference>
<dbReference type="RefSeq" id="XP_028470530.1">
    <property type="nucleotide sequence ID" value="XM_028610287.1"/>
</dbReference>
<dbReference type="Gene3D" id="1.25.10.10">
    <property type="entry name" value="Leucine-rich Repeat Variant"/>
    <property type="match status" value="1"/>
</dbReference>
<dbReference type="OrthoDB" id="2215036at2759"/>
<gene>
    <name evidence="4" type="ORF">SODALDRAFT_326877</name>
</gene>
<dbReference type="GO" id="GO:0005049">
    <property type="term" value="F:nuclear export signal receptor activity"/>
    <property type="evidence" value="ECO:0007669"/>
    <property type="project" value="InterPro"/>
</dbReference>
<dbReference type="Proteomes" id="UP000272025">
    <property type="component" value="Unassembled WGS sequence"/>
</dbReference>
<evidence type="ECO:0000313" key="5">
    <source>
        <dbReference type="Proteomes" id="UP000272025"/>
    </source>
</evidence>
<dbReference type="InterPro" id="IPR011989">
    <property type="entry name" value="ARM-like"/>
</dbReference>
<feature type="region of interest" description="Disordered" evidence="2">
    <location>
        <begin position="1092"/>
        <end position="1115"/>
    </location>
</feature>
<dbReference type="SUPFAM" id="SSF48371">
    <property type="entry name" value="ARM repeat"/>
    <property type="match status" value="1"/>
</dbReference>
<dbReference type="GO" id="GO:0006611">
    <property type="term" value="P:protein export from nucleus"/>
    <property type="evidence" value="ECO:0007669"/>
    <property type="project" value="InterPro"/>
</dbReference>
<accession>A0A3N2Q7I0</accession>
<dbReference type="GO" id="GO:0003723">
    <property type="term" value="F:RNA binding"/>
    <property type="evidence" value="ECO:0007669"/>
    <property type="project" value="TreeGrafter"/>
</dbReference>
<dbReference type="GO" id="GO:0006405">
    <property type="term" value="P:RNA export from nucleus"/>
    <property type="evidence" value="ECO:0007669"/>
    <property type="project" value="TreeGrafter"/>
</dbReference>
<dbReference type="Pfam" id="PF19273">
    <property type="entry name" value="Exportin-5"/>
    <property type="match status" value="2"/>
</dbReference>
<evidence type="ECO:0000259" key="3">
    <source>
        <dbReference type="PROSITE" id="PS50166"/>
    </source>
</evidence>
<dbReference type="EMBL" id="ML119051">
    <property type="protein sequence ID" value="ROT42724.1"/>
    <property type="molecule type" value="Genomic_DNA"/>
</dbReference>
<dbReference type="PANTHER" id="PTHR11223">
    <property type="entry name" value="EXPORTIN 1/5"/>
    <property type="match status" value="1"/>
</dbReference>
<comment type="similarity">
    <text evidence="1">Belongs to the exportin family.</text>
</comment>
<name>A0A3N2Q7I0_SODAK</name>
<dbReference type="InterPro" id="IPR016024">
    <property type="entry name" value="ARM-type_fold"/>
</dbReference>
<dbReference type="STRING" id="1314773.A0A3N2Q7I0"/>
<dbReference type="InterPro" id="IPR045478">
    <property type="entry name" value="Exportin-5_C"/>
</dbReference>
<evidence type="ECO:0000256" key="2">
    <source>
        <dbReference type="SAM" id="MobiDB-lite"/>
    </source>
</evidence>
<feature type="region of interest" description="Disordered" evidence="2">
    <location>
        <begin position="1222"/>
        <end position="1275"/>
    </location>
</feature>
<dbReference type="GO" id="GO:0005737">
    <property type="term" value="C:cytoplasm"/>
    <property type="evidence" value="ECO:0007669"/>
    <property type="project" value="TreeGrafter"/>
</dbReference>
<sequence>MAAANQQNDAPGLSSADARDPGILSRIHQALEVVHSPHSTNDDRRDAQFFLEEIKKDKEAPFHGYALASDKAQSPVVRHYALSLLDNAIKHTWAEYTEDQAATIRGWVLELSHGISPSDPSYIRNKTAQLWVEIAKRSWGTEWMNMDELLVQLWQIPDSAVHKELVMTVLETLGYETFYGDDVVVAMRQSVLCKGWTEITTPASILAEAVKNRTAASDMRYGDDGWVVRMVALLEQCLNDDLDGSADVRSCVSKALSVLSVIIPCTIPKGMAAGGVLPVTCRALSTPYVAIQKAALEVLHTLYSRDDLYETEFAELVAPMYQGQSVQLLKMLFEWSVVDAENIDDDKYQFAKKFSEMLSLLGNYLDRRFSEVPSDSDIDGFLKLLLLAVQSQSLIISIPVLVTWTRLLNNRLVGQRTANSQLIGPLLELCASRLIRYENMLEDSQDPTYLFLMEDTDTIPERHAFLGNYRRYSVQVIETIVWLTPTEAILHILGQTEYVLQHLYDGERPLDAAAYVRHSMPVLRADAHLTVIDAANKGYMKWRTAPPQGHDLDHERQRVHLEEVLEAWCSKLLEMKFEDPMIRKRVLQALVSFSTTALDQKPGFMLKVLEHILMTWPAQQPEQRAFNEAIKEFQSESMQELQRLATRVPDHLVAVYDQLESRVKEMVASGTLDEKRQIAYQTFLFIIIHRANHIDPSVKMQRLKSFIDPIKSQWESPDLQKALSSYSSFCELMGLDKAKSYLTSRRAHEMTDWGAFKLDPEGLALQAELEERQRLLPLRLTKSFISYSVERLDKASPAFQASYGLWNDAFPIILPYLLQLLSHAHAAHNPSNWSQFEPVKEPVVKRVMTDRFWQAGISEGSKDDFYARVEERRNTLEGLASSIRGSVRNVRETCYAIIYCMSRLEVYFYGFSELPNPLAQALYSDAIHLSAHQQINLLNLTRYLVDDCPVEQREHFLAPLLSSCFRQIDSKINSEWERLGRQQSVEAVGDDLTEEMKSESILRQVTHNAVLMLADLLDPTKKNPPPLRGHDQPRQYPTLRKFCLANSDVVEPLLLFCTHIIRVRDTRCCSIILRVFRSIIPDFLAAETPTAPVAQGANDPANGASPDPWLDTSPMPPQKATPIREYISSEVLRACITSFHEPYFVDLQKDLASLIAAIVVYYGPITSTPRDVLLSLPNVSVKDLDRLSEFSAKPGFQARQQRALVLHLLKDLKGVSIAEMGKLPKSSVPPPPKKPTRSKMAQEFMTPGNEGAAKQPPTGGVDDEGLEGLASLFDG</sequence>
<evidence type="ECO:0000256" key="1">
    <source>
        <dbReference type="ARBA" id="ARBA00009466"/>
    </source>
</evidence>
<dbReference type="PANTHER" id="PTHR11223:SF3">
    <property type="entry name" value="EXPORTIN-5"/>
    <property type="match status" value="1"/>
</dbReference>
<dbReference type="InterPro" id="IPR045065">
    <property type="entry name" value="XPO1/5"/>
</dbReference>
<dbReference type="InterPro" id="IPR001494">
    <property type="entry name" value="Importin-beta_N"/>
</dbReference>
<dbReference type="PROSITE" id="PS50166">
    <property type="entry name" value="IMPORTIN_B_NT"/>
    <property type="match status" value="1"/>
</dbReference>
<dbReference type="GO" id="GO:0031267">
    <property type="term" value="F:small GTPase binding"/>
    <property type="evidence" value="ECO:0007669"/>
    <property type="project" value="InterPro"/>
</dbReference>